<dbReference type="InParanoid" id="A0A409YLD2"/>
<keyword evidence="3" id="KW-1185">Reference proteome</keyword>
<organism evidence="2 3">
    <name type="scientific">Gymnopilus dilepis</name>
    <dbReference type="NCBI Taxonomy" id="231916"/>
    <lineage>
        <taxon>Eukaryota</taxon>
        <taxon>Fungi</taxon>
        <taxon>Dikarya</taxon>
        <taxon>Basidiomycota</taxon>
        <taxon>Agaricomycotina</taxon>
        <taxon>Agaricomycetes</taxon>
        <taxon>Agaricomycetidae</taxon>
        <taxon>Agaricales</taxon>
        <taxon>Agaricineae</taxon>
        <taxon>Hymenogastraceae</taxon>
        <taxon>Gymnopilus</taxon>
    </lineage>
</organism>
<feature type="compositionally biased region" description="Pro residues" evidence="1">
    <location>
        <begin position="255"/>
        <end position="265"/>
    </location>
</feature>
<feature type="compositionally biased region" description="Basic and acidic residues" evidence="1">
    <location>
        <begin position="34"/>
        <end position="48"/>
    </location>
</feature>
<feature type="compositionally biased region" description="Low complexity" evidence="1">
    <location>
        <begin position="137"/>
        <end position="151"/>
    </location>
</feature>
<dbReference type="Proteomes" id="UP000284706">
    <property type="component" value="Unassembled WGS sequence"/>
</dbReference>
<feature type="region of interest" description="Disordered" evidence="1">
    <location>
        <begin position="105"/>
        <end position="307"/>
    </location>
</feature>
<gene>
    <name evidence="2" type="ORF">CVT26_000877</name>
</gene>
<feature type="compositionally biased region" description="Polar residues" evidence="1">
    <location>
        <begin position="7"/>
        <end position="19"/>
    </location>
</feature>
<feature type="compositionally biased region" description="Pro residues" evidence="1">
    <location>
        <begin position="117"/>
        <end position="130"/>
    </location>
</feature>
<evidence type="ECO:0000256" key="1">
    <source>
        <dbReference type="SAM" id="MobiDB-lite"/>
    </source>
</evidence>
<feature type="region of interest" description="Disordered" evidence="1">
    <location>
        <begin position="1"/>
        <end position="48"/>
    </location>
</feature>
<reference evidence="2 3" key="1">
    <citation type="journal article" date="2018" name="Evol. Lett.">
        <title>Horizontal gene cluster transfer increased hallucinogenic mushroom diversity.</title>
        <authorList>
            <person name="Reynolds H.T."/>
            <person name="Vijayakumar V."/>
            <person name="Gluck-Thaler E."/>
            <person name="Korotkin H.B."/>
            <person name="Matheny P.B."/>
            <person name="Slot J.C."/>
        </authorList>
    </citation>
    <scope>NUCLEOTIDE SEQUENCE [LARGE SCALE GENOMIC DNA]</scope>
    <source>
        <strain evidence="2 3">SRW20</strain>
    </source>
</reference>
<evidence type="ECO:0000313" key="2">
    <source>
        <dbReference type="EMBL" id="PPR03879.1"/>
    </source>
</evidence>
<evidence type="ECO:0000313" key="3">
    <source>
        <dbReference type="Proteomes" id="UP000284706"/>
    </source>
</evidence>
<accession>A0A409YLD2</accession>
<dbReference type="EMBL" id="NHYE01000695">
    <property type="protein sequence ID" value="PPR03879.1"/>
    <property type="molecule type" value="Genomic_DNA"/>
</dbReference>
<proteinExistence type="predicted"/>
<name>A0A409YLD2_9AGAR</name>
<dbReference type="OrthoDB" id="3071055at2759"/>
<dbReference type="AlphaFoldDB" id="A0A409YLD2"/>
<sequence>MSLEALTINTPTTVHTSSSGEEDMESQASASILVEERPFEATRPGREIRATADEDCDVVLLDVKLPPTRDPSTLTAFHKSTKPISVLALKMNLKPLASFLLSMDNKEKQQTSASQSPLPPSFPLQSPSPNPQKKSKTSPFHPSSSRSSLFKQSNEIPIALVKRNGPDKKQSANESPTASSGVKRKTILADLNSSPNKRIRLDRKRDPGKSVRMKPTFQAHPAQSPGPRVHHTAAVPPPNQHDPGIKSSTAIELPISPPPRPPSPQKLPDDEDTSDMESLFGDNETLEDADKPRLEASQKAATPVEATSSHGIVDNFKVLRWMEMLKRIDMLCPEAAGTNTKLPEQLYALLQSINNEKANAYLTPQVLANSGLGRLLLRFRHKPWERRSRKLADTITKFWRQRCREVEEQNKGWNDGLPTNAVCS</sequence>
<comment type="caution">
    <text evidence="2">The sequence shown here is derived from an EMBL/GenBank/DDBJ whole genome shotgun (WGS) entry which is preliminary data.</text>
</comment>
<protein>
    <submittedName>
        <fullName evidence="2">Uncharacterized protein</fullName>
    </submittedName>
</protein>